<gene>
    <name evidence="4" type="ORF">DMC30DRAFT_3590</name>
</gene>
<protein>
    <submittedName>
        <fullName evidence="4">Uncharacterized protein</fullName>
    </submittedName>
</protein>
<dbReference type="EMBL" id="SOZI01000001">
    <property type="protein sequence ID" value="TNY24734.1"/>
    <property type="molecule type" value="Genomic_DNA"/>
</dbReference>
<keyword evidence="2" id="KW-0677">Repeat</keyword>
<dbReference type="PANTHER" id="PTHR44019">
    <property type="entry name" value="WD REPEAT-CONTAINING PROTEIN 55"/>
    <property type="match status" value="1"/>
</dbReference>
<feature type="region of interest" description="Disordered" evidence="3">
    <location>
        <begin position="428"/>
        <end position="449"/>
    </location>
</feature>
<dbReference type="Pfam" id="PF00400">
    <property type="entry name" value="WD40"/>
    <property type="match status" value="1"/>
</dbReference>
<name>A0A5C5G8L4_9BASI</name>
<organism evidence="4 5">
    <name type="scientific">Rhodotorula diobovata</name>
    <dbReference type="NCBI Taxonomy" id="5288"/>
    <lineage>
        <taxon>Eukaryota</taxon>
        <taxon>Fungi</taxon>
        <taxon>Dikarya</taxon>
        <taxon>Basidiomycota</taxon>
        <taxon>Pucciniomycotina</taxon>
        <taxon>Microbotryomycetes</taxon>
        <taxon>Sporidiobolales</taxon>
        <taxon>Sporidiobolaceae</taxon>
        <taxon>Rhodotorula</taxon>
    </lineage>
</organism>
<evidence type="ECO:0000256" key="3">
    <source>
        <dbReference type="SAM" id="MobiDB-lite"/>
    </source>
</evidence>
<dbReference type="SUPFAM" id="SSF50960">
    <property type="entry name" value="TolB, C-terminal domain"/>
    <property type="match status" value="1"/>
</dbReference>
<accession>A0A5C5G8L4</accession>
<dbReference type="Proteomes" id="UP000311382">
    <property type="component" value="Unassembled WGS sequence"/>
</dbReference>
<evidence type="ECO:0000313" key="4">
    <source>
        <dbReference type="EMBL" id="TNY24734.1"/>
    </source>
</evidence>
<dbReference type="PROSITE" id="PS50896">
    <property type="entry name" value="LISH"/>
    <property type="match status" value="1"/>
</dbReference>
<sequence length="499" mass="54955">MSTSDALEADASLEAHRLVARFLQHHSYTAALDAFLSDSAQTHPRLSSVLNRDEPSTGEVLQDVVDDWMATRLARLRVSDPSVTLREQLEQLAYSETRVKPARTALREATNVLTVTRGVLPRRQWDSSELRFRTDEVPCVFTTAVDRTLKVYSSDSFELLDSFSLPSPALSVAQHPLPEYKRFVACATMEGSMLVFDLMTREVKARVQEHTKYIVRATWSPEGRHVATAGYDKQLLIHRVSLSSPSTSGAPALLDGEAPDPLATCPDVSLTQAHRIAMRTNPEAAVWLPDGSELVWTARDDHLMHYVRVPPEGDGPEGVKQLEWEESVQSLNPNGDAFVSFSILSIELHPTLPLLSLQTSTPSARILLYPFHSSTRLLTIHTQASQSDYFSPRHAWLPDGSAAVVNAEDGVVRVVDLRGNVRVFAGAHGSAAPPEEGDEGGEGGGEALRSERARLRREADKGSSVVRDVEVLVEEDSAGVPKRWRIVSCGFDKTVKLIE</sequence>
<dbReference type="OrthoDB" id="1932312at2759"/>
<evidence type="ECO:0000313" key="5">
    <source>
        <dbReference type="Proteomes" id="UP000311382"/>
    </source>
</evidence>
<keyword evidence="1" id="KW-0853">WD repeat</keyword>
<comment type="caution">
    <text evidence="4">The sequence shown here is derived from an EMBL/GenBank/DDBJ whole genome shotgun (WGS) entry which is preliminary data.</text>
</comment>
<dbReference type="InterPro" id="IPR006594">
    <property type="entry name" value="LisH"/>
</dbReference>
<evidence type="ECO:0000256" key="1">
    <source>
        <dbReference type="ARBA" id="ARBA00022574"/>
    </source>
</evidence>
<reference evidence="4 5" key="1">
    <citation type="submission" date="2019-03" db="EMBL/GenBank/DDBJ databases">
        <title>Rhodosporidium diobovatum UCD-FST 08-225 genome sequencing, assembly, and annotation.</title>
        <authorList>
            <person name="Fakankun I.U."/>
            <person name="Fristensky B."/>
            <person name="Levin D.B."/>
        </authorList>
    </citation>
    <scope>NUCLEOTIDE SEQUENCE [LARGE SCALE GENOMIC DNA]</scope>
    <source>
        <strain evidence="4 5">UCD-FST 08-225</strain>
    </source>
</reference>
<dbReference type="InterPro" id="IPR015943">
    <property type="entry name" value="WD40/YVTN_repeat-like_dom_sf"/>
</dbReference>
<keyword evidence="5" id="KW-1185">Reference proteome</keyword>
<dbReference type="SMART" id="SM00320">
    <property type="entry name" value="WD40"/>
    <property type="match status" value="3"/>
</dbReference>
<evidence type="ECO:0000256" key="2">
    <source>
        <dbReference type="ARBA" id="ARBA00022737"/>
    </source>
</evidence>
<dbReference type="InterPro" id="IPR001680">
    <property type="entry name" value="WD40_rpt"/>
</dbReference>
<dbReference type="AlphaFoldDB" id="A0A5C5G8L4"/>
<dbReference type="Gene3D" id="2.130.10.10">
    <property type="entry name" value="YVTN repeat-like/Quinoprotein amine dehydrogenase"/>
    <property type="match status" value="1"/>
</dbReference>
<dbReference type="PANTHER" id="PTHR44019:SF8">
    <property type="entry name" value="POC1 CENTRIOLAR PROTEIN HOMOLOG"/>
    <property type="match status" value="1"/>
</dbReference>
<dbReference type="InterPro" id="IPR050505">
    <property type="entry name" value="WDR55/POC1"/>
</dbReference>
<dbReference type="STRING" id="5288.A0A5C5G8L4"/>
<proteinExistence type="predicted"/>